<dbReference type="EMBL" id="NAJN01000186">
    <property type="protein sequence ID" value="TKA77465.1"/>
    <property type="molecule type" value="Genomic_DNA"/>
</dbReference>
<evidence type="ECO:0000256" key="5">
    <source>
        <dbReference type="SAM" id="MobiDB-lite"/>
    </source>
</evidence>
<sequence length="605" mass="68013">GSEFALCHAESQLMSAVVAVLNESLTESIKGFYKLRTAYKTLDGLLQAEDKYRKGASASIASTSRNSLDSQRFTGVVPGGSGDESMSVSRTSLPKPPTERATPATLGNGVDDDDDDDEFEFVDADEGLPSDSVPAHYLGHLVTSEPQGPFQKLSLNDEHPSNSISATTKVDYSVQDEGADLSDFSNHPVDEFIHSGSNLCFGILQLMLSLIPPAFSKLLYIIGFKGDRERGIKMLWQATHYSNINGALAGLITLGYYNGMIGFCDILTADAYPKDRCRALLADMRERYPRSHLWLLEEARMHAGDRELEKAVDLTSKSSRSPLKQVEALQWFENSLNCMYLHRYSDCSASFQKCVTLNNWSHGLYYYIAGVAHVEEYRLHKASNPKLAQVHAKKATDLLNIVPQHTGKKKFMARQLPFDIFVLRKIRKWEHRAKEWGVEFVDAVGVSPIEEMIYFWNGYKRMRTEHLETSLARLAWSESSANPLWAREGLDEHAILHVLRAATLRNLGRTGKAEELLKREVISHEWSSFKGHLKDNWTLPVAHYEMAVNLWTEMDAERSDKAMLRECSGWLEKVGGWESYELDARIGLKVTTARDTLKKYDTGAA</sequence>
<feature type="compositionally biased region" description="Acidic residues" evidence="5">
    <location>
        <begin position="110"/>
        <end position="127"/>
    </location>
</feature>
<dbReference type="AlphaFoldDB" id="A0A4U0XR92"/>
<dbReference type="Pfam" id="PF10300">
    <property type="entry name" value="Iml2-TPR_39"/>
    <property type="match status" value="1"/>
</dbReference>
<comment type="function">
    <text evidence="4">Inclusion body (IB) resident protein that interacts strongly with lipid droplet (LD) proteins. Involved in LD-mediated IB clearing after protein folding stress, probably by enabling access to the IBs of an LD-stored soluble sterol derivative that acts as a chaperone in inclusion clearing.</text>
</comment>
<comment type="subunit">
    <text evidence="1">Interacts with lipid droplet proteins.</text>
</comment>
<dbReference type="GO" id="GO:0005741">
    <property type="term" value="C:mitochondrial outer membrane"/>
    <property type="evidence" value="ECO:0007669"/>
    <property type="project" value="TreeGrafter"/>
</dbReference>
<evidence type="ECO:0000256" key="1">
    <source>
        <dbReference type="ARBA" id="ARBA00011408"/>
    </source>
</evidence>
<dbReference type="PANTHER" id="PTHR31859:SF1">
    <property type="entry name" value="TETRATRICOPEPTIDE REPEAT PROTEIN 39C"/>
    <property type="match status" value="1"/>
</dbReference>
<evidence type="ECO:0000313" key="7">
    <source>
        <dbReference type="Proteomes" id="UP000308768"/>
    </source>
</evidence>
<dbReference type="OrthoDB" id="2154985at2759"/>
<dbReference type="GO" id="GO:0005829">
    <property type="term" value="C:cytosol"/>
    <property type="evidence" value="ECO:0007669"/>
    <property type="project" value="TreeGrafter"/>
</dbReference>
<dbReference type="GO" id="GO:0005634">
    <property type="term" value="C:nucleus"/>
    <property type="evidence" value="ECO:0007669"/>
    <property type="project" value="TreeGrafter"/>
</dbReference>
<accession>A0A4U0XR92</accession>
<dbReference type="PANTHER" id="PTHR31859">
    <property type="entry name" value="TETRATRICOPEPTIDE REPEAT PROTEIN 39 FAMILY MEMBER"/>
    <property type="match status" value="1"/>
</dbReference>
<feature type="non-terminal residue" evidence="6">
    <location>
        <position position="1"/>
    </location>
</feature>
<gene>
    <name evidence="6" type="ORF">B0A49_02348</name>
</gene>
<name>A0A4U0XR92_9PEZI</name>
<dbReference type="Proteomes" id="UP000308768">
    <property type="component" value="Unassembled WGS sequence"/>
</dbReference>
<comment type="caution">
    <text evidence="6">The sequence shown here is derived from an EMBL/GenBank/DDBJ whole genome shotgun (WGS) entry which is preliminary data.</text>
</comment>
<proteinExistence type="predicted"/>
<feature type="compositionally biased region" description="Polar residues" evidence="5">
    <location>
        <begin position="59"/>
        <end position="73"/>
    </location>
</feature>
<feature type="region of interest" description="Disordered" evidence="5">
    <location>
        <begin position="59"/>
        <end position="127"/>
    </location>
</feature>
<keyword evidence="7" id="KW-1185">Reference proteome</keyword>
<evidence type="ECO:0000256" key="3">
    <source>
        <dbReference type="ARBA" id="ARBA00019539"/>
    </source>
</evidence>
<protein>
    <recommendedName>
        <fullName evidence="2">Inclusion body clearance protein IML2</fullName>
    </recommendedName>
    <alternativeName>
        <fullName evidence="3">Inclusion body clearance protein iml2</fullName>
    </alternativeName>
</protein>
<reference evidence="6 7" key="1">
    <citation type="submission" date="2017-03" db="EMBL/GenBank/DDBJ databases">
        <title>Genomes of endolithic fungi from Antarctica.</title>
        <authorList>
            <person name="Coleine C."/>
            <person name="Masonjones S."/>
            <person name="Stajich J.E."/>
        </authorList>
    </citation>
    <scope>NUCLEOTIDE SEQUENCE [LARGE SCALE GENOMIC DNA]</scope>
    <source>
        <strain evidence="6 7">CCFEE 5187</strain>
    </source>
</reference>
<organism evidence="6 7">
    <name type="scientific">Cryomyces minteri</name>
    <dbReference type="NCBI Taxonomy" id="331657"/>
    <lineage>
        <taxon>Eukaryota</taxon>
        <taxon>Fungi</taxon>
        <taxon>Dikarya</taxon>
        <taxon>Ascomycota</taxon>
        <taxon>Pezizomycotina</taxon>
        <taxon>Dothideomycetes</taxon>
        <taxon>Dothideomycetes incertae sedis</taxon>
        <taxon>Cryomyces</taxon>
    </lineage>
</organism>
<evidence type="ECO:0000256" key="4">
    <source>
        <dbReference type="ARBA" id="ARBA00043897"/>
    </source>
</evidence>
<evidence type="ECO:0000256" key="2">
    <source>
        <dbReference type="ARBA" id="ARBA00018424"/>
    </source>
</evidence>
<dbReference type="InterPro" id="IPR019412">
    <property type="entry name" value="IML2/TPR_39"/>
</dbReference>
<evidence type="ECO:0000313" key="6">
    <source>
        <dbReference type="EMBL" id="TKA77465.1"/>
    </source>
</evidence>